<feature type="site" description="Catalytically relevant" evidence="6">
    <location>
        <position position="188"/>
    </location>
</feature>
<dbReference type="GO" id="GO:0019146">
    <property type="term" value="F:arabinose-5-phosphate isomerase activity"/>
    <property type="evidence" value="ECO:0007669"/>
    <property type="project" value="UniProtKB-ARBA"/>
</dbReference>
<dbReference type="InterPro" id="IPR046348">
    <property type="entry name" value="SIS_dom_sf"/>
</dbReference>
<dbReference type="InterPro" id="IPR000644">
    <property type="entry name" value="CBS_dom"/>
</dbReference>
<dbReference type="GO" id="GO:1901135">
    <property type="term" value="P:carbohydrate derivative metabolic process"/>
    <property type="evidence" value="ECO:0007669"/>
    <property type="project" value="InterPro"/>
</dbReference>
<feature type="domain" description="CBS" evidence="8">
    <location>
        <begin position="274"/>
        <end position="327"/>
    </location>
</feature>
<feature type="domain" description="SIS" evidence="9">
    <location>
        <begin position="36"/>
        <end position="179"/>
    </location>
</feature>
<dbReference type="CDD" id="cd05014">
    <property type="entry name" value="SIS_Kpsf"/>
    <property type="match status" value="1"/>
</dbReference>
<dbReference type="SUPFAM" id="SSF53697">
    <property type="entry name" value="SIS domain"/>
    <property type="match status" value="1"/>
</dbReference>
<dbReference type="InterPro" id="IPR035474">
    <property type="entry name" value="SIS_Kpsf"/>
</dbReference>
<keyword evidence="2" id="KW-0677">Repeat</keyword>
<evidence type="ECO:0000313" key="11">
    <source>
        <dbReference type="Proteomes" id="UP000230821"/>
    </source>
</evidence>
<dbReference type="AlphaFoldDB" id="A0A2G6KK11"/>
<dbReference type="Proteomes" id="UP000230821">
    <property type="component" value="Unassembled WGS sequence"/>
</dbReference>
<keyword evidence="5" id="KW-0479">Metal-binding</keyword>
<protein>
    <submittedName>
        <fullName evidence="10">KpsF/GutQ family sugar-phosphate isomerase</fullName>
    </submittedName>
</protein>
<name>A0A2G6KK11_9BACT</name>
<feature type="domain" description="CBS" evidence="8">
    <location>
        <begin position="205"/>
        <end position="263"/>
    </location>
</feature>
<evidence type="ECO:0000256" key="2">
    <source>
        <dbReference type="ARBA" id="ARBA00022737"/>
    </source>
</evidence>
<comment type="similarity">
    <text evidence="1 4">Belongs to the SIS family. GutQ/KpsF subfamily.</text>
</comment>
<dbReference type="PANTHER" id="PTHR42745">
    <property type="match status" value="1"/>
</dbReference>
<dbReference type="PROSITE" id="PS51371">
    <property type="entry name" value="CBS"/>
    <property type="match status" value="2"/>
</dbReference>
<dbReference type="InterPro" id="IPR046342">
    <property type="entry name" value="CBS_dom_sf"/>
</dbReference>
<dbReference type="CDD" id="cd04604">
    <property type="entry name" value="CBS_pair_SIS_assoc"/>
    <property type="match status" value="1"/>
</dbReference>
<keyword evidence="3 7" id="KW-0129">CBS domain</keyword>
<evidence type="ECO:0000256" key="6">
    <source>
        <dbReference type="PIRSR" id="PIRSR004692-3"/>
    </source>
</evidence>
<dbReference type="GO" id="GO:0046872">
    <property type="term" value="F:metal ion binding"/>
    <property type="evidence" value="ECO:0007669"/>
    <property type="project" value="UniProtKB-KW"/>
</dbReference>
<evidence type="ECO:0000256" key="1">
    <source>
        <dbReference type="ARBA" id="ARBA00008165"/>
    </source>
</evidence>
<dbReference type="PANTHER" id="PTHR42745:SF1">
    <property type="entry name" value="ARABINOSE 5-PHOSPHATE ISOMERASE KDSD"/>
    <property type="match status" value="1"/>
</dbReference>
<sequence length="327" mass="35194">MIPKTSTTQLTEYLEAEADAIEKVASQLEPEHVERALNFLTGCTGKVIVIGVGKSGIIAQKIAATFCSIGTVALALHPCDALHGDLGVMTSQDVTIVLSNSGETEEILALIPHLEQRRVPLIAIVGNLTSSLARQADVILDATIDREICPLNLAPTTSTTVALALGDALAMALMQNKHITPQNFAENHPSGRLGKRLTLRVRHLMHSGTDNPVLPPDATWIDVVGTITRGGMGAVNIIDEAGCLAGVITDGDLRRWIQKSKPTELEYLQAKHIMTQHPVVVSPDELVYDALTLMENRPSQISVLSVVDDQQRCLGLLRLHDVVRSGL</sequence>
<dbReference type="GO" id="GO:0097367">
    <property type="term" value="F:carbohydrate derivative binding"/>
    <property type="evidence" value="ECO:0007669"/>
    <property type="project" value="InterPro"/>
</dbReference>
<feature type="site" description="Catalytically relevant" evidence="6">
    <location>
        <position position="147"/>
    </location>
</feature>
<evidence type="ECO:0000256" key="3">
    <source>
        <dbReference type="ARBA" id="ARBA00023122"/>
    </source>
</evidence>
<comment type="caution">
    <text evidence="10">The sequence shown here is derived from an EMBL/GenBank/DDBJ whole genome shotgun (WGS) entry which is preliminary data.</text>
</comment>
<keyword evidence="5" id="KW-0862">Zinc</keyword>
<evidence type="ECO:0000259" key="8">
    <source>
        <dbReference type="PROSITE" id="PS51371"/>
    </source>
</evidence>
<dbReference type="SMART" id="SM00116">
    <property type="entry name" value="CBS"/>
    <property type="match status" value="2"/>
</dbReference>
<dbReference type="Pfam" id="PF01380">
    <property type="entry name" value="SIS"/>
    <property type="match status" value="1"/>
</dbReference>
<dbReference type="Gene3D" id="3.10.580.10">
    <property type="entry name" value="CBS-domain"/>
    <property type="match status" value="1"/>
</dbReference>
<evidence type="ECO:0000256" key="4">
    <source>
        <dbReference type="PIRNR" id="PIRNR004692"/>
    </source>
</evidence>
<dbReference type="Gene3D" id="3.40.50.10490">
    <property type="entry name" value="Glucose-6-phosphate isomerase like protein, domain 1"/>
    <property type="match status" value="1"/>
</dbReference>
<evidence type="ECO:0000313" key="10">
    <source>
        <dbReference type="EMBL" id="PIE35984.1"/>
    </source>
</evidence>
<gene>
    <name evidence="10" type="ORF">CSA56_02010</name>
</gene>
<proteinExistence type="inferred from homology"/>
<accession>A0A2G6KK11</accession>
<dbReference type="EMBL" id="PDSK01000028">
    <property type="protein sequence ID" value="PIE35984.1"/>
    <property type="molecule type" value="Genomic_DNA"/>
</dbReference>
<organism evidence="10 11">
    <name type="scientific">candidate division KSB3 bacterium</name>
    <dbReference type="NCBI Taxonomy" id="2044937"/>
    <lineage>
        <taxon>Bacteria</taxon>
        <taxon>candidate division KSB3</taxon>
    </lineage>
</organism>
<keyword evidence="10" id="KW-0413">Isomerase</keyword>
<feature type="binding site" evidence="5">
    <location>
        <position position="77"/>
    </location>
    <ligand>
        <name>Zn(2+)</name>
        <dbReference type="ChEBI" id="CHEBI:29105"/>
    </ligand>
</feature>
<reference evidence="10 11" key="1">
    <citation type="submission" date="2017-10" db="EMBL/GenBank/DDBJ databases">
        <title>Novel microbial diversity and functional potential in the marine mammal oral microbiome.</title>
        <authorList>
            <person name="Dudek N.K."/>
            <person name="Sun C.L."/>
            <person name="Burstein D."/>
            <person name="Kantor R.S."/>
            <person name="Aliaga Goltsman D.S."/>
            <person name="Bik E.M."/>
            <person name="Thomas B.C."/>
            <person name="Banfield J.F."/>
            <person name="Relman D.A."/>
        </authorList>
    </citation>
    <scope>NUCLEOTIDE SEQUENCE [LARGE SCALE GENOMIC DNA]</scope>
    <source>
        <strain evidence="10">DOLJORAL78_47_16</strain>
    </source>
</reference>
<dbReference type="Pfam" id="PF00571">
    <property type="entry name" value="CBS"/>
    <property type="match status" value="2"/>
</dbReference>
<feature type="site" description="Catalytically relevant" evidence="6">
    <location>
        <position position="54"/>
    </location>
</feature>
<feature type="site" description="Catalytically relevant" evidence="6">
    <location>
        <position position="106"/>
    </location>
</feature>
<dbReference type="PIRSF" id="PIRSF004692">
    <property type="entry name" value="KdsD_KpsF"/>
    <property type="match status" value="1"/>
</dbReference>
<evidence type="ECO:0000259" key="9">
    <source>
        <dbReference type="PROSITE" id="PS51464"/>
    </source>
</evidence>
<dbReference type="InterPro" id="IPR001347">
    <property type="entry name" value="SIS_dom"/>
</dbReference>
<dbReference type="NCBIfam" id="TIGR00393">
    <property type="entry name" value="kpsF"/>
    <property type="match status" value="1"/>
</dbReference>
<evidence type="ECO:0000256" key="7">
    <source>
        <dbReference type="PROSITE-ProRule" id="PRU00703"/>
    </source>
</evidence>
<evidence type="ECO:0000256" key="5">
    <source>
        <dbReference type="PIRSR" id="PIRSR004692-2"/>
    </source>
</evidence>
<dbReference type="GO" id="GO:0005975">
    <property type="term" value="P:carbohydrate metabolic process"/>
    <property type="evidence" value="ECO:0007669"/>
    <property type="project" value="InterPro"/>
</dbReference>
<dbReference type="FunFam" id="3.40.50.10490:FF:000011">
    <property type="entry name" value="Arabinose 5-phosphate isomerase"/>
    <property type="match status" value="1"/>
</dbReference>
<dbReference type="InterPro" id="IPR050986">
    <property type="entry name" value="GutQ/KpsF_isomerases"/>
</dbReference>
<dbReference type="InterPro" id="IPR004800">
    <property type="entry name" value="KdsD/KpsF-type"/>
</dbReference>
<dbReference type="PROSITE" id="PS51464">
    <property type="entry name" value="SIS"/>
    <property type="match status" value="1"/>
</dbReference>